<sequence length="109" mass="12614">HGCYPTKGDFVYNSIPNGEKLIDRMDDGILWQTWKNVIILRVDNQKKCCFDINGQFLSNIIIRDNFNWIEYGGSWGNRKGETCLFGQCVLEGGPSGPFKKWFIFNMQLN</sequence>
<accession>A0A814T369</accession>
<organism evidence="1 2">
    <name type="scientific">Brachionus calyciflorus</name>
    <dbReference type="NCBI Taxonomy" id="104777"/>
    <lineage>
        <taxon>Eukaryota</taxon>
        <taxon>Metazoa</taxon>
        <taxon>Spiralia</taxon>
        <taxon>Gnathifera</taxon>
        <taxon>Rotifera</taxon>
        <taxon>Eurotatoria</taxon>
        <taxon>Monogononta</taxon>
        <taxon>Pseudotrocha</taxon>
        <taxon>Ploima</taxon>
        <taxon>Brachionidae</taxon>
        <taxon>Brachionus</taxon>
    </lineage>
</organism>
<dbReference type="AlphaFoldDB" id="A0A814T369"/>
<proteinExistence type="predicted"/>
<dbReference type="Proteomes" id="UP000663879">
    <property type="component" value="Unassembled WGS sequence"/>
</dbReference>
<reference evidence="1" key="1">
    <citation type="submission" date="2021-02" db="EMBL/GenBank/DDBJ databases">
        <authorList>
            <person name="Nowell W R."/>
        </authorList>
    </citation>
    <scope>NUCLEOTIDE SEQUENCE</scope>
    <source>
        <strain evidence="1">Ploen Becks lab</strain>
    </source>
</reference>
<feature type="non-terminal residue" evidence="1">
    <location>
        <position position="1"/>
    </location>
</feature>
<comment type="caution">
    <text evidence="1">The sequence shown here is derived from an EMBL/GenBank/DDBJ whole genome shotgun (WGS) entry which is preliminary data.</text>
</comment>
<protein>
    <submittedName>
        <fullName evidence="1">Uncharacterized protein</fullName>
    </submittedName>
</protein>
<evidence type="ECO:0000313" key="2">
    <source>
        <dbReference type="Proteomes" id="UP000663879"/>
    </source>
</evidence>
<name>A0A814T369_9BILA</name>
<evidence type="ECO:0000313" key="1">
    <source>
        <dbReference type="EMBL" id="CAF1156056.1"/>
    </source>
</evidence>
<dbReference type="EMBL" id="CAJNOC010012912">
    <property type="protein sequence ID" value="CAF1156056.1"/>
    <property type="molecule type" value="Genomic_DNA"/>
</dbReference>
<keyword evidence="2" id="KW-1185">Reference proteome</keyword>
<gene>
    <name evidence="1" type="ORF">OXX778_LOCUS23465</name>
</gene>